<gene>
    <name evidence="1" type="ORF">D9611_013798</name>
</gene>
<dbReference type="Proteomes" id="UP000541558">
    <property type="component" value="Unassembled WGS sequence"/>
</dbReference>
<accession>A0A8H5C3B4</accession>
<name>A0A8H5C3B4_9AGAR</name>
<sequence length="153" mass="17800">MPSPPRSTIHALFLSAAVPVAPLKSDDGSRRQQAACAALNRQVGSFTYPPTSRHHFRHNHPDAVFRRRIEERQRFCRSRPFRRRIEERRWLWTLPEWPASGLREGAHLLSPYPAAHIPYRQPATTRRYSPPQVALWSLDTIQHHTTALSEREL</sequence>
<evidence type="ECO:0000313" key="1">
    <source>
        <dbReference type="EMBL" id="KAF5334502.1"/>
    </source>
</evidence>
<comment type="caution">
    <text evidence="1">The sequence shown here is derived from an EMBL/GenBank/DDBJ whole genome shotgun (WGS) entry which is preliminary data.</text>
</comment>
<organism evidence="1 2">
    <name type="scientific">Ephemerocybe angulata</name>
    <dbReference type="NCBI Taxonomy" id="980116"/>
    <lineage>
        <taxon>Eukaryota</taxon>
        <taxon>Fungi</taxon>
        <taxon>Dikarya</taxon>
        <taxon>Basidiomycota</taxon>
        <taxon>Agaricomycotina</taxon>
        <taxon>Agaricomycetes</taxon>
        <taxon>Agaricomycetidae</taxon>
        <taxon>Agaricales</taxon>
        <taxon>Agaricineae</taxon>
        <taxon>Psathyrellaceae</taxon>
        <taxon>Ephemerocybe</taxon>
    </lineage>
</organism>
<dbReference type="AlphaFoldDB" id="A0A8H5C3B4"/>
<reference evidence="1 2" key="1">
    <citation type="journal article" date="2020" name="ISME J.">
        <title>Uncovering the hidden diversity of litter-decomposition mechanisms in mushroom-forming fungi.</title>
        <authorList>
            <person name="Floudas D."/>
            <person name="Bentzer J."/>
            <person name="Ahren D."/>
            <person name="Johansson T."/>
            <person name="Persson P."/>
            <person name="Tunlid A."/>
        </authorList>
    </citation>
    <scope>NUCLEOTIDE SEQUENCE [LARGE SCALE GENOMIC DNA]</scope>
    <source>
        <strain evidence="1 2">CBS 175.51</strain>
    </source>
</reference>
<protein>
    <submittedName>
        <fullName evidence="1">Uncharacterized protein</fullName>
    </submittedName>
</protein>
<evidence type="ECO:0000313" key="2">
    <source>
        <dbReference type="Proteomes" id="UP000541558"/>
    </source>
</evidence>
<dbReference type="EMBL" id="JAACJK010000068">
    <property type="protein sequence ID" value="KAF5334502.1"/>
    <property type="molecule type" value="Genomic_DNA"/>
</dbReference>
<proteinExistence type="predicted"/>
<keyword evidence="2" id="KW-1185">Reference proteome</keyword>